<dbReference type="Gene3D" id="3.30.70.3000">
    <property type="match status" value="1"/>
</dbReference>
<sequence>MVLGIVPAVQLLGPVLACSGDPACDIQRTRSATLSVYWRNNWVLANRMLSFRQTAQDGSARERVSDIFAALGTVPARCSLATTLARVLLYGLLARATASHPSVALRDVVDDVGGQSLGASTHEVQQLGQAGKAEAPTDKELLLIAQHFQHQIRVARVVGAQGDRVVDAPRFGLESGGLAQWTAVAATVCSEQLGHEDEQGRPPTSREPQPIPREQRRPLASGGPLASPGPNAALQRGVATMLLGSAGARPRTGVARGLVAAAVAGSAAAAAAAMAAPQTPRCVQALLLPSAPSRGRLPRLAPRSATRRHRHPPREPEQPQGIFDGREVTLPETFRETIDDIVLRLRSKLPQQHDQVHDHEMPPLVPRILWNHLSGFVKAQERGPFDQLPSDQWLTLRLDGCSWGTLLDTIRRSGLLGTGFSDKIAEAMMSSCRAVMREFGACLAYTHSD</sequence>
<name>A0ABN9RBF2_9DINO</name>
<dbReference type="InterPro" id="IPR038469">
    <property type="entry name" value="tRNAHis_GuaTrfase_Thg1_sf"/>
</dbReference>
<evidence type="ECO:0000256" key="1">
    <source>
        <dbReference type="SAM" id="MobiDB-lite"/>
    </source>
</evidence>
<reference evidence="3" key="1">
    <citation type="submission" date="2023-10" db="EMBL/GenBank/DDBJ databases">
        <authorList>
            <person name="Chen Y."/>
            <person name="Shah S."/>
            <person name="Dougan E. K."/>
            <person name="Thang M."/>
            <person name="Chan C."/>
        </authorList>
    </citation>
    <scope>NUCLEOTIDE SEQUENCE [LARGE SCALE GENOMIC DNA]</scope>
</reference>
<accession>A0ABN9RBF2</accession>
<dbReference type="Proteomes" id="UP001189429">
    <property type="component" value="Unassembled WGS sequence"/>
</dbReference>
<keyword evidence="2" id="KW-0732">Signal</keyword>
<organism evidence="3 4">
    <name type="scientific">Prorocentrum cordatum</name>
    <dbReference type="NCBI Taxonomy" id="2364126"/>
    <lineage>
        <taxon>Eukaryota</taxon>
        <taxon>Sar</taxon>
        <taxon>Alveolata</taxon>
        <taxon>Dinophyceae</taxon>
        <taxon>Prorocentrales</taxon>
        <taxon>Prorocentraceae</taxon>
        <taxon>Prorocentrum</taxon>
    </lineage>
</organism>
<protein>
    <submittedName>
        <fullName evidence="3">Uncharacterized protein</fullName>
    </submittedName>
</protein>
<feature type="chain" id="PRO_5045517067" evidence="2">
    <location>
        <begin position="18"/>
        <end position="449"/>
    </location>
</feature>
<comment type="caution">
    <text evidence="3">The sequence shown here is derived from an EMBL/GenBank/DDBJ whole genome shotgun (WGS) entry which is preliminary data.</text>
</comment>
<proteinExistence type="predicted"/>
<feature type="region of interest" description="Disordered" evidence="1">
    <location>
        <begin position="292"/>
        <end position="322"/>
    </location>
</feature>
<dbReference type="EMBL" id="CAUYUJ010005891">
    <property type="protein sequence ID" value="CAK0815334.1"/>
    <property type="molecule type" value="Genomic_DNA"/>
</dbReference>
<feature type="signal peptide" evidence="2">
    <location>
        <begin position="1"/>
        <end position="17"/>
    </location>
</feature>
<evidence type="ECO:0000313" key="4">
    <source>
        <dbReference type="Proteomes" id="UP001189429"/>
    </source>
</evidence>
<evidence type="ECO:0000256" key="2">
    <source>
        <dbReference type="SAM" id="SignalP"/>
    </source>
</evidence>
<gene>
    <name evidence="3" type="ORF">PCOR1329_LOCUS18650</name>
</gene>
<feature type="non-terminal residue" evidence="3">
    <location>
        <position position="449"/>
    </location>
</feature>
<evidence type="ECO:0000313" key="3">
    <source>
        <dbReference type="EMBL" id="CAK0815334.1"/>
    </source>
</evidence>
<keyword evidence="4" id="KW-1185">Reference proteome</keyword>
<feature type="region of interest" description="Disordered" evidence="1">
    <location>
        <begin position="192"/>
        <end position="232"/>
    </location>
</feature>